<evidence type="ECO:0000256" key="3">
    <source>
        <dbReference type="ARBA" id="ARBA00022475"/>
    </source>
</evidence>
<gene>
    <name evidence="9" type="ORF">JI735_00270</name>
</gene>
<feature type="domain" description="ABC transmembrane type-1" evidence="8">
    <location>
        <begin position="73"/>
        <end position="285"/>
    </location>
</feature>
<feature type="transmembrane region" description="Helical" evidence="7">
    <location>
        <begin position="159"/>
        <end position="181"/>
    </location>
</feature>
<protein>
    <submittedName>
        <fullName evidence="9">Sugar ABC transporter permease</fullName>
    </submittedName>
</protein>
<dbReference type="PROSITE" id="PS50928">
    <property type="entry name" value="ABC_TM1"/>
    <property type="match status" value="1"/>
</dbReference>
<keyword evidence="2 7" id="KW-0813">Transport</keyword>
<dbReference type="Pfam" id="PF00528">
    <property type="entry name" value="BPD_transp_1"/>
    <property type="match status" value="1"/>
</dbReference>
<dbReference type="KEGG" id="pson:JI735_00270"/>
<comment type="similarity">
    <text evidence="7">Belongs to the binding-protein-dependent transport system permease family.</text>
</comment>
<evidence type="ECO:0000256" key="4">
    <source>
        <dbReference type="ARBA" id="ARBA00022692"/>
    </source>
</evidence>
<dbReference type="RefSeq" id="WP_051052032.1">
    <property type="nucleotide sequence ID" value="NZ_CP068595.1"/>
</dbReference>
<dbReference type="SUPFAM" id="SSF160964">
    <property type="entry name" value="MalF N-terminal region-like"/>
    <property type="match status" value="1"/>
</dbReference>
<dbReference type="PANTHER" id="PTHR30193:SF37">
    <property type="entry name" value="INNER MEMBRANE ABC TRANSPORTER PERMEASE PROTEIN YCJO"/>
    <property type="match status" value="1"/>
</dbReference>
<dbReference type="InterPro" id="IPR035906">
    <property type="entry name" value="MetI-like_sf"/>
</dbReference>
<feature type="transmembrane region" description="Helical" evidence="7">
    <location>
        <begin position="266"/>
        <end position="289"/>
    </location>
</feature>
<evidence type="ECO:0000256" key="5">
    <source>
        <dbReference type="ARBA" id="ARBA00022989"/>
    </source>
</evidence>
<evidence type="ECO:0000259" key="8">
    <source>
        <dbReference type="PROSITE" id="PS50928"/>
    </source>
</evidence>
<evidence type="ECO:0000313" key="9">
    <source>
        <dbReference type="EMBL" id="QQZ61292.1"/>
    </source>
</evidence>
<keyword evidence="5 7" id="KW-1133">Transmembrane helix</keyword>
<evidence type="ECO:0000256" key="6">
    <source>
        <dbReference type="ARBA" id="ARBA00023136"/>
    </source>
</evidence>
<evidence type="ECO:0000256" key="7">
    <source>
        <dbReference type="RuleBase" id="RU363032"/>
    </source>
</evidence>
<keyword evidence="10" id="KW-1185">Reference proteome</keyword>
<organism evidence="9 10">
    <name type="scientific">Paenibacillus sonchi</name>
    <dbReference type="NCBI Taxonomy" id="373687"/>
    <lineage>
        <taxon>Bacteria</taxon>
        <taxon>Bacillati</taxon>
        <taxon>Bacillota</taxon>
        <taxon>Bacilli</taxon>
        <taxon>Bacillales</taxon>
        <taxon>Paenibacillaceae</taxon>
        <taxon>Paenibacillus</taxon>
        <taxon>Paenibacillus sonchi group</taxon>
    </lineage>
</organism>
<accession>A0A974PC55</accession>
<keyword evidence="3" id="KW-1003">Cell membrane</keyword>
<dbReference type="AlphaFoldDB" id="A0A974PC55"/>
<dbReference type="Proteomes" id="UP000595841">
    <property type="component" value="Chromosome"/>
</dbReference>
<dbReference type="GO" id="GO:0005886">
    <property type="term" value="C:plasma membrane"/>
    <property type="evidence" value="ECO:0007669"/>
    <property type="project" value="UniProtKB-SubCell"/>
</dbReference>
<dbReference type="Gene3D" id="1.10.3720.10">
    <property type="entry name" value="MetI-like"/>
    <property type="match status" value="1"/>
</dbReference>
<dbReference type="GO" id="GO:0055085">
    <property type="term" value="P:transmembrane transport"/>
    <property type="evidence" value="ECO:0007669"/>
    <property type="project" value="InterPro"/>
</dbReference>
<dbReference type="EMBL" id="CP068595">
    <property type="protein sequence ID" value="QQZ61292.1"/>
    <property type="molecule type" value="Genomic_DNA"/>
</dbReference>
<reference evidence="9 10" key="1">
    <citation type="submission" date="2021-01" db="EMBL/GenBank/DDBJ databases">
        <title>Whole genome sequence of Paenibacillus sonchi LMG 24727 for comparative genomics.</title>
        <authorList>
            <person name="Lee G."/>
            <person name="Kim M.-J."/>
            <person name="Lim K."/>
            <person name="Shin J.-H."/>
        </authorList>
    </citation>
    <scope>NUCLEOTIDE SEQUENCE [LARGE SCALE GENOMIC DNA]</scope>
    <source>
        <strain evidence="9 10">LMG 24727</strain>
    </source>
</reference>
<proteinExistence type="inferred from homology"/>
<evidence type="ECO:0000256" key="1">
    <source>
        <dbReference type="ARBA" id="ARBA00004651"/>
    </source>
</evidence>
<dbReference type="InterPro" id="IPR000515">
    <property type="entry name" value="MetI-like"/>
</dbReference>
<dbReference type="SUPFAM" id="SSF161098">
    <property type="entry name" value="MetI-like"/>
    <property type="match status" value="1"/>
</dbReference>
<feature type="transmembrane region" description="Helical" evidence="7">
    <location>
        <begin position="77"/>
        <end position="98"/>
    </location>
</feature>
<keyword evidence="4 7" id="KW-0812">Transmembrane</keyword>
<feature type="transmembrane region" description="Helical" evidence="7">
    <location>
        <begin position="221"/>
        <end position="246"/>
    </location>
</feature>
<sequence length="297" mass="33255">MNAKIRLFLNSNRGLSLLYLPAVLLFIVFVIYPLFSGINLSFTNWNGYSQKYNYVGFDNYQKMLTDQRFKTAFINTLIYGFGSAILQNVFGLLYALLLNMKFKIRVLVRTIVYMPVIVAQLIMGYVWYFLVQYDGGALNEIVALFHGEPIDWMGEKVRAVIIITVINAIQFVGSSMIIYLAGLQGIPQSLNEAAIIDGANSLKRLRFITFPLLMPSITTSFTLNLIGGLGLFATILSLTGGGPGYASHSLSTLINYFYFSNQDAGYAAAIGIVTFIFMMSISIATLKFFNKREVDYH</sequence>
<comment type="subcellular location">
    <subcellularLocation>
        <location evidence="1 7">Cell membrane</location>
        <topology evidence="1 7">Multi-pass membrane protein</topology>
    </subcellularLocation>
</comment>
<dbReference type="PANTHER" id="PTHR30193">
    <property type="entry name" value="ABC TRANSPORTER PERMEASE PROTEIN"/>
    <property type="match status" value="1"/>
</dbReference>
<name>A0A974PC55_9BACL</name>
<keyword evidence="6 7" id="KW-0472">Membrane</keyword>
<dbReference type="CDD" id="cd06261">
    <property type="entry name" value="TM_PBP2"/>
    <property type="match status" value="1"/>
</dbReference>
<evidence type="ECO:0000313" key="10">
    <source>
        <dbReference type="Proteomes" id="UP000595841"/>
    </source>
</evidence>
<feature type="transmembrane region" description="Helical" evidence="7">
    <location>
        <begin position="110"/>
        <end position="130"/>
    </location>
</feature>
<evidence type="ECO:0000256" key="2">
    <source>
        <dbReference type="ARBA" id="ARBA00022448"/>
    </source>
</evidence>
<feature type="transmembrane region" description="Helical" evidence="7">
    <location>
        <begin position="16"/>
        <end position="35"/>
    </location>
</feature>
<dbReference type="InterPro" id="IPR051393">
    <property type="entry name" value="ABC_transporter_permease"/>
</dbReference>